<evidence type="ECO:0000313" key="2">
    <source>
        <dbReference type="Proteomes" id="UP001652628"/>
    </source>
</evidence>
<dbReference type="GeneID" id="118877411"/>
<dbReference type="RefSeq" id="XP_036672018.1">
    <property type="nucleotide sequence ID" value="XM_036816123.3"/>
</dbReference>
<dbReference type="AlphaFoldDB" id="A0AB40A6X6"/>
<reference evidence="3" key="1">
    <citation type="submission" date="2025-08" db="UniProtKB">
        <authorList>
            <consortium name="RefSeq"/>
        </authorList>
    </citation>
    <scope>IDENTIFICATION</scope>
</reference>
<keyword evidence="1" id="KW-0732">Signal</keyword>
<protein>
    <recommendedName>
        <fullName evidence="4">Secreted protein</fullName>
    </recommendedName>
</protein>
<evidence type="ECO:0000256" key="1">
    <source>
        <dbReference type="SAM" id="SignalP"/>
    </source>
</evidence>
<sequence length="74" mass="8689">MEWFVKFLVNFQIACLSINVVYGMHNPMMRIHCDLGELLTCKFRLVHCWLYECVCLPDHIYLGLGNGCLYIEFA</sequence>
<evidence type="ECO:0008006" key="4">
    <source>
        <dbReference type="Google" id="ProtNLM"/>
    </source>
</evidence>
<feature type="chain" id="PRO_5044277825" description="Secreted protein" evidence="1">
    <location>
        <begin position="24"/>
        <end position="74"/>
    </location>
</feature>
<accession>A0AB40A6X6</accession>
<keyword evidence="2" id="KW-1185">Reference proteome</keyword>
<feature type="signal peptide" evidence="1">
    <location>
        <begin position="1"/>
        <end position="23"/>
    </location>
</feature>
<evidence type="ECO:0000313" key="3">
    <source>
        <dbReference type="RefSeq" id="XP_036672018.1"/>
    </source>
</evidence>
<dbReference type="Proteomes" id="UP001652628">
    <property type="component" value="Chromosome 3"/>
</dbReference>
<proteinExistence type="predicted"/>
<gene>
    <name evidence="3" type="primary">LOC118877411</name>
</gene>
<organism evidence="2 3">
    <name type="scientific">Drosophila suzukii</name>
    <name type="common">Spotted-wing drosophila fruit fly</name>
    <dbReference type="NCBI Taxonomy" id="28584"/>
    <lineage>
        <taxon>Eukaryota</taxon>
        <taxon>Metazoa</taxon>
        <taxon>Ecdysozoa</taxon>
        <taxon>Arthropoda</taxon>
        <taxon>Hexapoda</taxon>
        <taxon>Insecta</taxon>
        <taxon>Pterygota</taxon>
        <taxon>Neoptera</taxon>
        <taxon>Endopterygota</taxon>
        <taxon>Diptera</taxon>
        <taxon>Brachycera</taxon>
        <taxon>Muscomorpha</taxon>
        <taxon>Ephydroidea</taxon>
        <taxon>Drosophilidae</taxon>
        <taxon>Drosophila</taxon>
        <taxon>Sophophora</taxon>
    </lineage>
</organism>
<name>A0AB40A6X6_DROSZ</name>